<evidence type="ECO:0000259" key="11">
    <source>
        <dbReference type="SMART" id="SM00478"/>
    </source>
</evidence>
<gene>
    <name evidence="12" type="ORF">P3X46_009909</name>
</gene>
<accession>A0ABQ9MER5</accession>
<dbReference type="CDD" id="cd00056">
    <property type="entry name" value="ENDO3c"/>
    <property type="match status" value="1"/>
</dbReference>
<organism evidence="12 13">
    <name type="scientific">Hevea brasiliensis</name>
    <name type="common">Para rubber tree</name>
    <name type="synonym">Siphonia brasiliensis</name>
    <dbReference type="NCBI Taxonomy" id="3981"/>
    <lineage>
        <taxon>Eukaryota</taxon>
        <taxon>Viridiplantae</taxon>
        <taxon>Streptophyta</taxon>
        <taxon>Embryophyta</taxon>
        <taxon>Tracheophyta</taxon>
        <taxon>Spermatophyta</taxon>
        <taxon>Magnoliopsida</taxon>
        <taxon>eudicotyledons</taxon>
        <taxon>Gunneridae</taxon>
        <taxon>Pentapetalae</taxon>
        <taxon>rosids</taxon>
        <taxon>fabids</taxon>
        <taxon>Malpighiales</taxon>
        <taxon>Euphorbiaceae</taxon>
        <taxon>Crotonoideae</taxon>
        <taxon>Micrandreae</taxon>
        <taxon>Hevea</taxon>
    </lineage>
</organism>
<dbReference type="InterPro" id="IPR044811">
    <property type="entry name" value="DME/ROS1"/>
</dbReference>
<dbReference type="SMART" id="SM00525">
    <property type="entry name" value="FES"/>
    <property type="match status" value="1"/>
</dbReference>
<sequence length="1461" mass="164855">MSTIRVYQRKFKNRELGRQIEKLPEVHGYWIPETPAKTKPARLQKVYTKRCLKGNLGKSSLAQISEVEARGRASPDKNNEEKGHKSQCSSDDLIDLNKSISDWEDVVIAPGGSKDSGYSGEPACFVVNSSGCSGEEGDFSCREALSSLSDIKACTNNVARHLDFGTSGESNEGLYEWNAPLNSTTSAGFLNCPSVAPPFQESETATTQGEASQESSNAPIKDAIGWITVSSFKVSASRIDRNTVELSTENFLPESHNLLHNLDVDNDTSNTGSHVTRCGQDKVSQEVECLEPATPLLKHNINKRPRNVTDVNQRPLKRSKNRKHRHRPKIAGQGRSKRTVKNSPVKNKEKRNYVVKKEKKNHVRKTESMKKGETSTQQTSTTEYCTNIVVANSSLLSVVKQPNDDNMMEIVKPNMGVLEVAVTGCQSSDDKVRLPTVSIVSELAASHASDMKSTMQSNVGSFGGQKLLNDLDLQVNSFRWSIHGTRSARDYCRNPYVRNQTGFQFQHRPSWVHQMPFKVNHCLSNIRKVEPNFPKRSRRRRIKRQRKSIVSISGFLRFHGCIKKKRSRRFIPRANLSSLAIIQICTRPLKVFKRKSSVTHKGGLVNKIIEKFKKLKISDISAIVPHQGSDSAKKPKPKIVLDPETVRRWNQLMKIDDDAGEEKVDEEKEKKWEEERKIFRGRVDSFNSRMHLVLGDRRFKPWKGSVVDSVVGVFLTQNVSDFLSSSAYMSLAAKCPVQSTSNKEASADDLENKNSQESTRSNVLYTGETQVSHGNQYFVTDPEHETPVDMVEGTSLVDIEDIGNTILPQEYCRHESEVQRYENPGNASSGMESLNPRSNSKSSEAEVGMKGNLHTQSELNEIQLNILNLVKSIRSALKRAANKTRKTTGGKKENDKEKEVEKRDWDSLRRIYSRPRARNQTDSVDWEAVRQAPLTEIAEVIKGRGQQTIIAKRIQDFLNRVYEYHGSIDLEWLRYAPQDLVKEYLLEIPGLGLKSVECVRLLALKNIAFPVDINVARISVRLGWIPLEPLPGDLQFHLLEEYPVMDSIQQYLWPRLCELDQKTLYELHYHMITFGKVVCTKKNPNCGACPMKAECRHLASAIASANLSLPGPSKKVEERYMVPKVPLGNSNLVGNSVVVNPISVSLLESNKTLESEVRTQNCEPIIEEPKSPLHEQQIEDIVSEDIIDDEEEIPTIQLNNETFKENLYYFMDKYGPNFQTGSSSRALVPVSVTVDSIPIRKLKQTSRLRTEHQVYEIPDNHELLRGLEKRECGDSLPYLLAIWTAGETPDSCEPPKKRCNSQGPELCNDQTCFSCQSILEDRANIVRGTILIPCRTAMRGRFPLNGTYFQVNEVFADHESSYSPIIVPRSLIWQLKRRTVYIGTSPSSIFRGTRSIRDIQENFWRGFICVRGWDTKTRQPKPLSKRFHCPPSKMERAGKSTNMRESVLINGTSSMSYGGGS</sequence>
<feature type="region of interest" description="Disordered" evidence="10">
    <location>
        <begin position="302"/>
        <end position="375"/>
    </location>
</feature>
<reference evidence="12" key="1">
    <citation type="journal article" date="2023" name="Plant Biotechnol. J.">
        <title>Chromosome-level wild Hevea brasiliensis genome provides new tools for genomic-assisted breeding and valuable loci to elevate rubber yield.</title>
        <authorList>
            <person name="Cheng H."/>
            <person name="Song X."/>
            <person name="Hu Y."/>
            <person name="Wu T."/>
            <person name="Yang Q."/>
            <person name="An Z."/>
            <person name="Feng S."/>
            <person name="Deng Z."/>
            <person name="Wu W."/>
            <person name="Zeng X."/>
            <person name="Tu M."/>
            <person name="Wang X."/>
            <person name="Huang H."/>
        </authorList>
    </citation>
    <scope>NUCLEOTIDE SEQUENCE</scope>
    <source>
        <strain evidence="12">MT/VB/25A 57/8</strain>
    </source>
</reference>
<evidence type="ECO:0000256" key="3">
    <source>
        <dbReference type="ARBA" id="ARBA00005646"/>
    </source>
</evidence>
<keyword evidence="7" id="KW-0411">Iron-sulfur</keyword>
<comment type="subcellular location">
    <subcellularLocation>
        <location evidence="2">Nucleus</location>
    </subcellularLocation>
</comment>
<dbReference type="SUPFAM" id="SSF48150">
    <property type="entry name" value="DNA-glycosylase"/>
    <property type="match status" value="1"/>
</dbReference>
<comment type="cofactor">
    <cofactor evidence="1">
        <name>[4Fe-4S] cluster</name>
        <dbReference type="ChEBI" id="CHEBI:49883"/>
    </cofactor>
</comment>
<dbReference type="Gene3D" id="1.10.1670.10">
    <property type="entry name" value="Helix-hairpin-Helix base-excision DNA repair enzymes (C-terminal)"/>
    <property type="match status" value="1"/>
</dbReference>
<evidence type="ECO:0000256" key="9">
    <source>
        <dbReference type="ARBA" id="ARBA00023242"/>
    </source>
</evidence>
<evidence type="ECO:0000256" key="7">
    <source>
        <dbReference type="ARBA" id="ARBA00023014"/>
    </source>
</evidence>
<evidence type="ECO:0000256" key="2">
    <source>
        <dbReference type="ARBA" id="ARBA00004123"/>
    </source>
</evidence>
<feature type="region of interest" description="Disordered" evidence="10">
    <location>
        <begin position="821"/>
        <end position="849"/>
    </location>
</feature>
<feature type="domain" description="HhH-GPD" evidence="11">
    <location>
        <begin position="911"/>
        <end position="1057"/>
    </location>
</feature>
<keyword evidence="6" id="KW-0408">Iron</keyword>
<feature type="region of interest" description="Disordered" evidence="10">
    <location>
        <begin position="66"/>
        <end position="90"/>
    </location>
</feature>
<dbReference type="SMART" id="SM00478">
    <property type="entry name" value="ENDO3c"/>
    <property type="match status" value="1"/>
</dbReference>
<feature type="compositionally biased region" description="Basic and acidic residues" evidence="10">
    <location>
        <begin position="890"/>
        <end position="900"/>
    </location>
</feature>
<feature type="region of interest" description="Disordered" evidence="10">
    <location>
        <begin position="743"/>
        <end position="762"/>
    </location>
</feature>
<feature type="compositionally biased region" description="Basic residues" evidence="10">
    <location>
        <begin position="879"/>
        <end position="889"/>
    </location>
</feature>
<feature type="compositionally biased region" description="Basic and acidic residues" evidence="10">
    <location>
        <begin position="364"/>
        <end position="373"/>
    </location>
</feature>
<dbReference type="InterPro" id="IPR003651">
    <property type="entry name" value="Endonuclease3_FeS-loop_motif"/>
</dbReference>
<evidence type="ECO:0000256" key="10">
    <source>
        <dbReference type="SAM" id="MobiDB-lite"/>
    </source>
</evidence>
<feature type="compositionally biased region" description="Basic and acidic residues" evidence="10">
    <location>
        <begin position="67"/>
        <end position="84"/>
    </location>
</feature>
<dbReference type="PANTHER" id="PTHR46213">
    <property type="entry name" value="TRANSCRIPTIONAL ACTIVATOR DEMETER"/>
    <property type="match status" value="1"/>
</dbReference>
<name>A0ABQ9MER5_HEVBR</name>
<feature type="compositionally biased region" description="Basic and acidic residues" evidence="10">
    <location>
        <begin position="346"/>
        <end position="356"/>
    </location>
</feature>
<dbReference type="EMBL" id="JARPOI010000006">
    <property type="protein sequence ID" value="KAJ9177987.1"/>
    <property type="molecule type" value="Genomic_DNA"/>
</dbReference>
<evidence type="ECO:0000256" key="1">
    <source>
        <dbReference type="ARBA" id="ARBA00001966"/>
    </source>
</evidence>
<feature type="compositionally biased region" description="Basic residues" evidence="10">
    <location>
        <begin position="315"/>
        <end position="340"/>
    </location>
</feature>
<feature type="compositionally biased region" description="Polar residues" evidence="10">
    <location>
        <begin position="201"/>
        <end position="217"/>
    </location>
</feature>
<evidence type="ECO:0000313" key="13">
    <source>
        <dbReference type="Proteomes" id="UP001174677"/>
    </source>
</evidence>
<evidence type="ECO:0000256" key="8">
    <source>
        <dbReference type="ARBA" id="ARBA00023125"/>
    </source>
</evidence>
<proteinExistence type="inferred from homology"/>
<keyword evidence="13" id="KW-1185">Reference proteome</keyword>
<keyword evidence="9" id="KW-0539">Nucleus</keyword>
<evidence type="ECO:0000256" key="4">
    <source>
        <dbReference type="ARBA" id="ARBA00022485"/>
    </source>
</evidence>
<dbReference type="InterPro" id="IPR011257">
    <property type="entry name" value="DNA_glycosylase"/>
</dbReference>
<keyword evidence="8" id="KW-0238">DNA-binding</keyword>
<dbReference type="InterPro" id="IPR028924">
    <property type="entry name" value="Perm-CXXC"/>
</dbReference>
<dbReference type="InterPro" id="IPR003265">
    <property type="entry name" value="HhH-GPD_domain"/>
</dbReference>
<keyword evidence="5" id="KW-0479">Metal-binding</keyword>
<dbReference type="InterPro" id="IPR023170">
    <property type="entry name" value="HhH_base_excis_C"/>
</dbReference>
<evidence type="ECO:0000256" key="5">
    <source>
        <dbReference type="ARBA" id="ARBA00022723"/>
    </source>
</evidence>
<dbReference type="PANTHER" id="PTHR46213:SF16">
    <property type="entry name" value="HHH-GPD DOMAIN-CONTAINING PROTEIN"/>
    <property type="match status" value="1"/>
</dbReference>
<comment type="caution">
    <text evidence="12">The sequence shown here is derived from an EMBL/GenBank/DDBJ whole genome shotgun (WGS) entry which is preliminary data.</text>
</comment>
<dbReference type="Pfam" id="PF15628">
    <property type="entry name" value="RRM_DME"/>
    <property type="match status" value="1"/>
</dbReference>
<dbReference type="Proteomes" id="UP001174677">
    <property type="component" value="Chromosome 6"/>
</dbReference>
<feature type="compositionally biased region" description="Polar residues" evidence="10">
    <location>
        <begin position="753"/>
        <end position="762"/>
    </location>
</feature>
<feature type="compositionally biased region" description="Polar residues" evidence="10">
    <location>
        <begin position="825"/>
        <end position="842"/>
    </location>
</feature>
<comment type="similarity">
    <text evidence="3">Belongs to the DNA glycosylase family. DEMETER subfamily.</text>
</comment>
<dbReference type="Pfam" id="PF15629">
    <property type="entry name" value="Perm-CXXC"/>
    <property type="match status" value="1"/>
</dbReference>
<feature type="region of interest" description="Disordered" evidence="10">
    <location>
        <begin position="879"/>
        <end position="900"/>
    </location>
</feature>
<protein>
    <recommendedName>
        <fullName evidence="11">HhH-GPD domain-containing protein</fullName>
    </recommendedName>
</protein>
<keyword evidence="4" id="KW-0004">4Fe-4S</keyword>
<evidence type="ECO:0000313" key="12">
    <source>
        <dbReference type="EMBL" id="KAJ9177987.1"/>
    </source>
</evidence>
<dbReference type="InterPro" id="IPR028925">
    <property type="entry name" value="RRM_DME"/>
</dbReference>
<evidence type="ECO:0000256" key="6">
    <source>
        <dbReference type="ARBA" id="ARBA00023004"/>
    </source>
</evidence>
<feature type="region of interest" description="Disordered" evidence="10">
    <location>
        <begin position="198"/>
        <end position="217"/>
    </location>
</feature>